<gene>
    <name evidence="3" type="ORF">DFP98_1238</name>
</gene>
<proteinExistence type="predicted"/>
<evidence type="ECO:0000259" key="2">
    <source>
        <dbReference type="Pfam" id="PF13810"/>
    </source>
</evidence>
<dbReference type="Gene3D" id="2.60.120.260">
    <property type="entry name" value="Galactose-binding domain-like"/>
    <property type="match status" value="1"/>
</dbReference>
<comment type="caution">
    <text evidence="3">The sequence shown here is derived from an EMBL/GenBank/DDBJ whole genome shotgun (WGS) entry which is preliminary data.</text>
</comment>
<dbReference type="Proteomes" id="UP000256977">
    <property type="component" value="Unassembled WGS sequence"/>
</dbReference>
<dbReference type="EMBL" id="QRDZ01000023">
    <property type="protein sequence ID" value="RED64336.1"/>
    <property type="molecule type" value="Genomic_DNA"/>
</dbReference>
<protein>
    <submittedName>
        <fullName evidence="3">Uncharacterized protein DUF4185</fullName>
    </submittedName>
</protein>
<feature type="chain" id="PRO_5017785367" evidence="1">
    <location>
        <begin position="34"/>
        <end position="567"/>
    </location>
</feature>
<dbReference type="Pfam" id="PF13810">
    <property type="entry name" value="DUF4185"/>
    <property type="match status" value="1"/>
</dbReference>
<dbReference type="SUPFAM" id="SSF50939">
    <property type="entry name" value="Sialidases"/>
    <property type="match status" value="1"/>
</dbReference>
<reference evidence="3 4" key="1">
    <citation type="submission" date="2018-07" db="EMBL/GenBank/DDBJ databases">
        <title>Genomic Encyclopedia of Type Strains, Phase III (KMG-III): the genomes of soil and plant-associated and newly described type strains.</title>
        <authorList>
            <person name="Whitman W."/>
        </authorList>
    </citation>
    <scope>NUCLEOTIDE SEQUENCE [LARGE SCALE GENOMIC DNA]</scope>
    <source>
        <strain evidence="3 4">CECT 7287</strain>
    </source>
</reference>
<keyword evidence="4" id="KW-1185">Reference proteome</keyword>
<feature type="domain" description="DUF4185" evidence="2">
    <location>
        <begin position="76"/>
        <end position="346"/>
    </location>
</feature>
<dbReference type="AlphaFoldDB" id="A0A3D9IT98"/>
<keyword evidence="1" id="KW-0732">Signal</keyword>
<dbReference type="InterPro" id="IPR036278">
    <property type="entry name" value="Sialidase_sf"/>
</dbReference>
<organism evidence="3 4">
    <name type="scientific">Cohnella phaseoli</name>
    <dbReference type="NCBI Taxonomy" id="456490"/>
    <lineage>
        <taxon>Bacteria</taxon>
        <taxon>Bacillati</taxon>
        <taxon>Bacillota</taxon>
        <taxon>Bacilli</taxon>
        <taxon>Bacillales</taxon>
        <taxon>Paenibacillaceae</taxon>
        <taxon>Cohnella</taxon>
    </lineage>
</organism>
<evidence type="ECO:0000313" key="4">
    <source>
        <dbReference type="Proteomes" id="UP000256977"/>
    </source>
</evidence>
<feature type="signal peptide" evidence="1">
    <location>
        <begin position="1"/>
        <end position="33"/>
    </location>
</feature>
<accession>A0A3D9IT98</accession>
<dbReference type="SUPFAM" id="SSF49785">
    <property type="entry name" value="Galactose-binding domain-like"/>
    <property type="match status" value="1"/>
</dbReference>
<sequence length="567" mass="63720">MPTGTFRAFGFKRRWMVLLATASLSALILVSCAEEKEEQMNQPIIAEESTFFSIASVEPGASYTTFSDGDLWPVAWADDDALYSANGDGIGFGYESGGEWSDIVMNKITGSPWNNDVEGERLAAGDEIGRIWGDPERYNRKPTGIVAVGGDLYLAVQDLNKDEASGHIFNEAPAASIYKSTDKGKTWTAGAQSPMFKDHTFTTVMFLDYGQEGAANTFDDYVYAYGLDNNWRDSFSDIVEDPTKLYLARMKKESIQDVSAWEFYAGNLQGKAKWTKPGDLQAKRPVLQDERRLYTDRLTPGLGNLSVVSQGSIVYNRPLDRYLYTSWTEFTFEFYEAPKPWGPWKRFLSVDFGEYPWVDKKAGGYATVIPSKYISADGREMWVGSNTFVGGVKNYNFSLRKLKVVPFVKTEPDNGKSGVNLALPANSQDVAPLSRAMYEGELSRLNDGDRENAEDSRNGERKPEDWWGYAWSRAYHINKVVYSAGDAYEGTGGWFDRVRVQVRQNFKWVDVRNIRTTPSYPGNESANRDTYEFVFDDTWGDGVRIIGKPGGNEAYTSIAELEVYYAE</sequence>
<dbReference type="PROSITE" id="PS51257">
    <property type="entry name" value="PROKAR_LIPOPROTEIN"/>
    <property type="match status" value="1"/>
</dbReference>
<dbReference type="RefSeq" id="WP_116063328.1">
    <property type="nucleotide sequence ID" value="NZ_QRDZ01000023.1"/>
</dbReference>
<dbReference type="InterPro" id="IPR008979">
    <property type="entry name" value="Galactose-bd-like_sf"/>
</dbReference>
<dbReference type="InterPro" id="IPR025442">
    <property type="entry name" value="DUF4185"/>
</dbReference>
<evidence type="ECO:0000313" key="3">
    <source>
        <dbReference type="EMBL" id="RED64336.1"/>
    </source>
</evidence>
<dbReference type="OrthoDB" id="3795970at2"/>
<evidence type="ECO:0000256" key="1">
    <source>
        <dbReference type="SAM" id="SignalP"/>
    </source>
</evidence>
<name>A0A3D9IT98_9BACL</name>